<reference evidence="1 2" key="1">
    <citation type="submission" date="2016-11" db="EMBL/GenBank/DDBJ databases">
        <authorList>
            <person name="Jaros S."/>
            <person name="Januszkiewicz K."/>
            <person name="Wedrychowicz H."/>
        </authorList>
    </citation>
    <scope>NUCLEOTIDE SEQUENCE [LARGE SCALE GENOMIC DNA]</scope>
    <source>
        <strain evidence="1 2">DSM 45627</strain>
    </source>
</reference>
<protein>
    <submittedName>
        <fullName evidence="1">Uncharacterized protein</fullName>
    </submittedName>
</protein>
<dbReference type="OrthoDB" id="5192072at2"/>
<dbReference type="AlphaFoldDB" id="A0A1M5HQK9"/>
<proteinExistence type="predicted"/>
<name>A0A1M5HQK9_9ACTN</name>
<keyword evidence="2" id="KW-1185">Reference proteome</keyword>
<evidence type="ECO:0000313" key="1">
    <source>
        <dbReference type="EMBL" id="SHG18249.1"/>
    </source>
</evidence>
<evidence type="ECO:0000313" key="2">
    <source>
        <dbReference type="Proteomes" id="UP000186132"/>
    </source>
</evidence>
<dbReference type="Proteomes" id="UP000186132">
    <property type="component" value="Unassembled WGS sequence"/>
</dbReference>
<gene>
    <name evidence="1" type="ORF">SAMN05443575_1603</name>
</gene>
<sequence length="161" mass="17369">MTGHDTSDPGGDRALARKLGQAREELELREGRYLLGAADEAQRWLEAAALAGIAVAALDLPAGSADTASAVDARRDTGRPRRVTATVRGLDDRPLERDHYASHLQAQMDLGRGGQRRPLLTDEEGQAVAALLDELAGVYPREDLGRLARELAVRINDRLGI</sequence>
<accession>A0A1M5HQK9</accession>
<dbReference type="EMBL" id="FQVU01000002">
    <property type="protein sequence ID" value="SHG18249.1"/>
    <property type="molecule type" value="Genomic_DNA"/>
</dbReference>
<dbReference type="STRING" id="1206085.SAMN05443575_1603"/>
<organism evidence="1 2">
    <name type="scientific">Jatrophihabitans endophyticus</name>
    <dbReference type="NCBI Taxonomy" id="1206085"/>
    <lineage>
        <taxon>Bacteria</taxon>
        <taxon>Bacillati</taxon>
        <taxon>Actinomycetota</taxon>
        <taxon>Actinomycetes</taxon>
        <taxon>Jatrophihabitantales</taxon>
        <taxon>Jatrophihabitantaceae</taxon>
        <taxon>Jatrophihabitans</taxon>
    </lineage>
</organism>
<dbReference type="RefSeq" id="WP_073388352.1">
    <property type="nucleotide sequence ID" value="NZ_FQVU01000002.1"/>
</dbReference>